<keyword evidence="3" id="KW-1185">Reference proteome</keyword>
<dbReference type="PANTHER" id="PTHR14859:SF15">
    <property type="entry name" value="ENDONUCLEASE_EXONUCLEASE_PHOSPHATASE DOMAIN-CONTAINING PROTEIN"/>
    <property type="match status" value="1"/>
</dbReference>
<dbReference type="PANTHER" id="PTHR14859">
    <property type="entry name" value="CALCOFLUOR WHITE HYPERSENSITIVE PROTEIN PRECURSOR"/>
    <property type="match status" value="1"/>
</dbReference>
<dbReference type="Proteomes" id="UP001612741">
    <property type="component" value="Unassembled WGS sequence"/>
</dbReference>
<comment type="caution">
    <text evidence="2">The sequence shown here is derived from an EMBL/GenBank/DDBJ whole genome shotgun (WGS) entry which is preliminary data.</text>
</comment>
<dbReference type="Gene3D" id="3.60.10.10">
    <property type="entry name" value="Endonuclease/exonuclease/phosphatase"/>
    <property type="match status" value="1"/>
</dbReference>
<name>A0ABW7YQQ7_9ACTN</name>
<evidence type="ECO:0000259" key="1">
    <source>
        <dbReference type="Pfam" id="PF03372"/>
    </source>
</evidence>
<dbReference type="InterPro" id="IPR036691">
    <property type="entry name" value="Endo/exonu/phosph_ase_sf"/>
</dbReference>
<dbReference type="GO" id="GO:0004519">
    <property type="term" value="F:endonuclease activity"/>
    <property type="evidence" value="ECO:0007669"/>
    <property type="project" value="UniProtKB-KW"/>
</dbReference>
<keyword evidence="2" id="KW-0378">Hydrolase</keyword>
<evidence type="ECO:0000313" key="2">
    <source>
        <dbReference type="EMBL" id="MFI6497945.1"/>
    </source>
</evidence>
<dbReference type="Pfam" id="PF03372">
    <property type="entry name" value="Exo_endo_phos"/>
    <property type="match status" value="1"/>
</dbReference>
<dbReference type="SUPFAM" id="SSF56219">
    <property type="entry name" value="DNase I-like"/>
    <property type="match status" value="1"/>
</dbReference>
<keyword evidence="2" id="KW-0540">Nuclease</keyword>
<dbReference type="RefSeq" id="WP_397081206.1">
    <property type="nucleotide sequence ID" value="NZ_JBITGY010000003.1"/>
</dbReference>
<protein>
    <submittedName>
        <fullName evidence="2">Endonuclease/exonuclease/phosphatase family protein</fullName>
    </submittedName>
</protein>
<gene>
    <name evidence="2" type="ORF">ACIBG2_11195</name>
</gene>
<reference evidence="2 3" key="1">
    <citation type="submission" date="2024-10" db="EMBL/GenBank/DDBJ databases">
        <title>The Natural Products Discovery Center: Release of the First 8490 Sequenced Strains for Exploring Actinobacteria Biosynthetic Diversity.</title>
        <authorList>
            <person name="Kalkreuter E."/>
            <person name="Kautsar S.A."/>
            <person name="Yang D."/>
            <person name="Bader C.D."/>
            <person name="Teijaro C.N."/>
            <person name="Fluegel L."/>
            <person name="Davis C.M."/>
            <person name="Simpson J.R."/>
            <person name="Lauterbach L."/>
            <person name="Steele A.D."/>
            <person name="Gui C."/>
            <person name="Meng S."/>
            <person name="Li G."/>
            <person name="Viehrig K."/>
            <person name="Ye F."/>
            <person name="Su P."/>
            <person name="Kiefer A.F."/>
            <person name="Nichols A."/>
            <person name="Cepeda A.J."/>
            <person name="Yan W."/>
            <person name="Fan B."/>
            <person name="Jiang Y."/>
            <person name="Adhikari A."/>
            <person name="Zheng C.-J."/>
            <person name="Schuster L."/>
            <person name="Cowan T.M."/>
            <person name="Smanski M.J."/>
            <person name="Chevrette M.G."/>
            <person name="De Carvalho L.P.S."/>
            <person name="Shen B."/>
        </authorList>
    </citation>
    <scope>NUCLEOTIDE SEQUENCE [LARGE SCALE GENOMIC DNA]</scope>
    <source>
        <strain evidence="2 3">NPDC050545</strain>
    </source>
</reference>
<organism evidence="2 3">
    <name type="scientific">Nonomuraea typhae</name>
    <dbReference type="NCBI Taxonomy" id="2603600"/>
    <lineage>
        <taxon>Bacteria</taxon>
        <taxon>Bacillati</taxon>
        <taxon>Actinomycetota</taxon>
        <taxon>Actinomycetes</taxon>
        <taxon>Streptosporangiales</taxon>
        <taxon>Streptosporangiaceae</taxon>
        <taxon>Nonomuraea</taxon>
    </lineage>
</organism>
<accession>A0ABW7YQQ7</accession>
<dbReference type="EMBL" id="JBITGY010000003">
    <property type="protein sequence ID" value="MFI6497945.1"/>
    <property type="molecule type" value="Genomic_DNA"/>
</dbReference>
<feature type="domain" description="Endonuclease/exonuclease/phosphatase" evidence="1">
    <location>
        <begin position="24"/>
        <end position="245"/>
    </location>
</feature>
<keyword evidence="2" id="KW-0255">Endonuclease</keyword>
<proteinExistence type="predicted"/>
<dbReference type="InterPro" id="IPR005135">
    <property type="entry name" value="Endo/exonuclease/phosphatase"/>
</dbReference>
<dbReference type="InterPro" id="IPR051916">
    <property type="entry name" value="GPI-anchor_lipid_remodeler"/>
</dbReference>
<evidence type="ECO:0000313" key="3">
    <source>
        <dbReference type="Proteomes" id="UP001612741"/>
    </source>
</evidence>
<sequence length="259" mass="27793">MRPAPYLWKKGRRPLPEQTPLRVATFNIHHGRGPDDRLDLGRVADVIRAGGAVVAGLQEVDRHWSPRSAFADQAAWLAADLGMNVVFCANLDLDPPAPGIPRRQYGTAVLSRFPIRDSGNTFLPGSPVGERRGLLRATIVVHGVPVQVCTTHLQDDDPAGRLRQARAVRALVTGRPGPVILTGDFNALPDAPEIRVLTRSLRDAWPGPGPGPTFPAAGSRIDYVFTSPDIEVMSAAVVPCDASDHLPVFVDLLLPEAGG</sequence>